<evidence type="ECO:0000313" key="7">
    <source>
        <dbReference type="EMBL" id="TAJ45340.1"/>
    </source>
</evidence>
<gene>
    <name evidence="7" type="ORF">CUJ86_00925</name>
</gene>
<evidence type="ECO:0000256" key="1">
    <source>
        <dbReference type="ARBA" id="ARBA00001917"/>
    </source>
</evidence>
<evidence type="ECO:0000259" key="6">
    <source>
        <dbReference type="Pfam" id="PF03358"/>
    </source>
</evidence>
<keyword evidence="3" id="KW-0285">Flavoprotein</keyword>
<dbReference type="PANTHER" id="PTHR43278:SF2">
    <property type="entry name" value="IRON-SULFUR FLAVOPROTEIN"/>
    <property type="match status" value="1"/>
</dbReference>
<comment type="similarity">
    <text evidence="5">Belongs to the SsuE family. Isf subfamily.</text>
</comment>
<dbReference type="Pfam" id="PF03358">
    <property type="entry name" value="FMN_red"/>
    <property type="match status" value="1"/>
</dbReference>
<evidence type="ECO:0000256" key="3">
    <source>
        <dbReference type="ARBA" id="ARBA00022630"/>
    </source>
</evidence>
<dbReference type="GO" id="GO:0016491">
    <property type="term" value="F:oxidoreductase activity"/>
    <property type="evidence" value="ECO:0007669"/>
    <property type="project" value="InterPro"/>
</dbReference>
<dbReference type="RefSeq" id="WP_130645688.1">
    <property type="nucleotide sequence ID" value="NZ_PGCL01000001.1"/>
</dbReference>
<dbReference type="PANTHER" id="PTHR43278">
    <property type="entry name" value="NAD(P)H-DEPENDENT FMN-CONTAINING OXIDOREDUCTASE YWQN-RELATED"/>
    <property type="match status" value="1"/>
</dbReference>
<accession>A0A483CW11</accession>
<evidence type="ECO:0000313" key="8">
    <source>
        <dbReference type="Proteomes" id="UP000292580"/>
    </source>
</evidence>
<comment type="cofactor">
    <cofactor evidence="1">
        <name>FMN</name>
        <dbReference type="ChEBI" id="CHEBI:58210"/>
    </cofactor>
</comment>
<proteinExistence type="inferred from homology"/>
<dbReference type="SUPFAM" id="SSF52218">
    <property type="entry name" value="Flavoproteins"/>
    <property type="match status" value="1"/>
</dbReference>
<evidence type="ECO:0000256" key="4">
    <source>
        <dbReference type="ARBA" id="ARBA00022643"/>
    </source>
</evidence>
<dbReference type="InterPro" id="IPR051796">
    <property type="entry name" value="ISF_SsuE-like"/>
</dbReference>
<sequence>MAVKVLGISGSPHRRGNTETLLDAFLHGAEEAGGEVRKVVLRDLAYSSCRGCNACHKNGRCVVKDDLTGLFEEILAADVLAIASPIYSMGITADLKGLIDRAQYLWAQKFVLKSLYFSDEHIRLHKGVFLSTAGQAWDHVFDSAYPMVTAFFNGAGFEYYDNVIANNMDEYGGIRGHPTALAEAEQKGGEVVEEINSLQTTGQSVHR</sequence>
<evidence type="ECO:0000256" key="5">
    <source>
        <dbReference type="ARBA" id="ARBA00038292"/>
    </source>
</evidence>
<comment type="caution">
    <text evidence="7">The sequence shown here is derived from an EMBL/GenBank/DDBJ whole genome shotgun (WGS) entry which is preliminary data.</text>
</comment>
<evidence type="ECO:0000256" key="2">
    <source>
        <dbReference type="ARBA" id="ARBA00001966"/>
    </source>
</evidence>
<keyword evidence="8" id="KW-1185">Reference proteome</keyword>
<dbReference type="InterPro" id="IPR029039">
    <property type="entry name" value="Flavoprotein-like_sf"/>
</dbReference>
<keyword evidence="4" id="KW-0288">FMN</keyword>
<dbReference type="InterPro" id="IPR005025">
    <property type="entry name" value="FMN_Rdtase-like_dom"/>
</dbReference>
<feature type="domain" description="NADPH-dependent FMN reductase-like" evidence="6">
    <location>
        <begin position="3"/>
        <end position="111"/>
    </location>
</feature>
<dbReference type="Proteomes" id="UP000292580">
    <property type="component" value="Unassembled WGS sequence"/>
</dbReference>
<dbReference type="EMBL" id="PGCL01000001">
    <property type="protein sequence ID" value="TAJ45340.1"/>
    <property type="molecule type" value="Genomic_DNA"/>
</dbReference>
<organism evidence="7 8">
    <name type="scientific">Methanofollis fontis</name>
    <dbReference type="NCBI Taxonomy" id="2052832"/>
    <lineage>
        <taxon>Archaea</taxon>
        <taxon>Methanobacteriati</taxon>
        <taxon>Methanobacteriota</taxon>
        <taxon>Stenosarchaea group</taxon>
        <taxon>Methanomicrobia</taxon>
        <taxon>Methanomicrobiales</taxon>
        <taxon>Methanomicrobiaceae</taxon>
        <taxon>Methanofollis</taxon>
    </lineage>
</organism>
<dbReference type="AlphaFoldDB" id="A0A483CW11"/>
<reference evidence="7 8" key="1">
    <citation type="submission" date="2017-11" db="EMBL/GenBank/DDBJ databases">
        <title>Isolation and Characterization of Methanofollis Species from Methane Seep Offshore SW Taiwan.</title>
        <authorList>
            <person name="Teng N.-H."/>
            <person name="Lai M.-C."/>
            <person name="Chen S.-C."/>
        </authorList>
    </citation>
    <scope>NUCLEOTIDE SEQUENCE [LARGE SCALE GENOMIC DNA]</scope>
    <source>
        <strain evidence="7 8">FWC-SCC2</strain>
    </source>
</reference>
<dbReference type="Gene3D" id="3.40.50.360">
    <property type="match status" value="1"/>
</dbReference>
<name>A0A483CW11_9EURY</name>
<protein>
    <submittedName>
        <fullName evidence="7">Flavodoxin family protein</fullName>
    </submittedName>
</protein>
<dbReference type="OrthoDB" id="9059at2157"/>
<comment type="cofactor">
    <cofactor evidence="2">
        <name>[4Fe-4S] cluster</name>
        <dbReference type="ChEBI" id="CHEBI:49883"/>
    </cofactor>
</comment>